<reference evidence="2" key="1">
    <citation type="journal article" date="2023" name="G3 (Bethesda)">
        <title>Genome assembly and association tests identify interacting loci associated with vigor, precocity, and sex in interspecific pistachio rootstocks.</title>
        <authorList>
            <person name="Palmer W."/>
            <person name="Jacygrad E."/>
            <person name="Sagayaradj S."/>
            <person name="Cavanaugh K."/>
            <person name="Han R."/>
            <person name="Bertier L."/>
            <person name="Beede B."/>
            <person name="Kafkas S."/>
            <person name="Golino D."/>
            <person name="Preece J."/>
            <person name="Michelmore R."/>
        </authorList>
    </citation>
    <scope>NUCLEOTIDE SEQUENCE [LARGE SCALE GENOMIC DNA]</scope>
</reference>
<dbReference type="EMBL" id="CM047901">
    <property type="protein sequence ID" value="KAJ0097753.1"/>
    <property type="molecule type" value="Genomic_DNA"/>
</dbReference>
<accession>A0ACC1BFN1</accession>
<keyword evidence="2" id="KW-1185">Reference proteome</keyword>
<evidence type="ECO:0000313" key="2">
    <source>
        <dbReference type="Proteomes" id="UP001164250"/>
    </source>
</evidence>
<protein>
    <submittedName>
        <fullName evidence="1">Uncharacterized protein</fullName>
    </submittedName>
</protein>
<evidence type="ECO:0000313" key="1">
    <source>
        <dbReference type="EMBL" id="KAJ0097753.1"/>
    </source>
</evidence>
<organism evidence="1 2">
    <name type="scientific">Pistacia atlantica</name>
    <dbReference type="NCBI Taxonomy" id="434234"/>
    <lineage>
        <taxon>Eukaryota</taxon>
        <taxon>Viridiplantae</taxon>
        <taxon>Streptophyta</taxon>
        <taxon>Embryophyta</taxon>
        <taxon>Tracheophyta</taxon>
        <taxon>Spermatophyta</taxon>
        <taxon>Magnoliopsida</taxon>
        <taxon>eudicotyledons</taxon>
        <taxon>Gunneridae</taxon>
        <taxon>Pentapetalae</taxon>
        <taxon>rosids</taxon>
        <taxon>malvids</taxon>
        <taxon>Sapindales</taxon>
        <taxon>Anacardiaceae</taxon>
        <taxon>Pistacia</taxon>
    </lineage>
</organism>
<sequence length="165" mass="19015">MTNSTTSFFINYNSARAEFVYAFVDGVLVAEVSEPVYVPDQIVYSFFPVNGISNYEGISKPLLIVQITELVNVIFIGFTVNHVMADGTSFWHFFNSWSKMSRGFDCVSKPPVLQRWYLRDTYCPIHMPISISKHLSNTFKPPPLQQRVFQFTKRSIFETQDESQC</sequence>
<proteinExistence type="predicted"/>
<name>A0ACC1BFN1_9ROSI</name>
<comment type="caution">
    <text evidence="1">The sequence shown here is derived from an EMBL/GenBank/DDBJ whole genome shotgun (WGS) entry which is preliminary data.</text>
</comment>
<dbReference type="Proteomes" id="UP001164250">
    <property type="component" value="Chromosome 5"/>
</dbReference>
<gene>
    <name evidence="1" type="ORF">Patl1_28681</name>
</gene>